<feature type="transmembrane region" description="Helical" evidence="1">
    <location>
        <begin position="6"/>
        <end position="26"/>
    </location>
</feature>
<keyword evidence="1" id="KW-0812">Transmembrane</keyword>
<proteinExistence type="predicted"/>
<dbReference type="SUPFAM" id="SSF50156">
    <property type="entry name" value="PDZ domain-like"/>
    <property type="match status" value="1"/>
</dbReference>
<dbReference type="EMBL" id="JBHRSW010000043">
    <property type="protein sequence ID" value="MFC3123002.1"/>
    <property type="molecule type" value="Genomic_DNA"/>
</dbReference>
<protein>
    <recommendedName>
        <fullName evidence="4">General secretion pathway protein C</fullName>
    </recommendedName>
</protein>
<dbReference type="Gene3D" id="2.30.42.10">
    <property type="match status" value="1"/>
</dbReference>
<evidence type="ECO:0000256" key="1">
    <source>
        <dbReference type="SAM" id="Phobius"/>
    </source>
</evidence>
<evidence type="ECO:0000313" key="2">
    <source>
        <dbReference type="EMBL" id="MFC3123002.1"/>
    </source>
</evidence>
<evidence type="ECO:0008006" key="4">
    <source>
        <dbReference type="Google" id="ProtNLM"/>
    </source>
</evidence>
<keyword evidence="3" id="KW-1185">Reference proteome</keyword>
<keyword evidence="1" id="KW-0472">Membrane</keyword>
<sequence length="267" mass="29882">MKFSPLLMTICICFLFALVFVVYSLVDDKHTLPYVHVDESHEVKGDKVEALQAKPNEDKLRPSEKISSGVDKRVNPSSTTQALPIQVVVLGIDKNKNITLLESESMVETYTLSDFIFKQAIQVKAIHVDKVTLTYNENVYDIPLFDANFLTQKEADAESNYKDLSSAEIANRPKILEHIIDLSDLQGISPHLYAKPGVSKRLFKQAGLVEGDIIMRINGTDVSDTRALSILAGQVHNMDSIKFEILRNGKPITQYLDIPSEDLSFSQ</sequence>
<dbReference type="Proteomes" id="UP001595478">
    <property type="component" value="Unassembled WGS sequence"/>
</dbReference>
<keyword evidence="1" id="KW-1133">Transmembrane helix</keyword>
<accession>A0ABV7FRM6</accession>
<organism evidence="2 3">
    <name type="scientific">Agaribacter flavus</name>
    <dbReference type="NCBI Taxonomy" id="1902781"/>
    <lineage>
        <taxon>Bacteria</taxon>
        <taxon>Pseudomonadati</taxon>
        <taxon>Pseudomonadota</taxon>
        <taxon>Gammaproteobacteria</taxon>
        <taxon>Alteromonadales</taxon>
        <taxon>Alteromonadaceae</taxon>
        <taxon>Agaribacter</taxon>
    </lineage>
</organism>
<dbReference type="RefSeq" id="WP_376921127.1">
    <property type="nucleotide sequence ID" value="NZ_JBHRSW010000043.1"/>
</dbReference>
<gene>
    <name evidence="2" type="ORF">ACFOHL_15360</name>
</gene>
<name>A0ABV7FRM6_9ALTE</name>
<reference evidence="3" key="1">
    <citation type="journal article" date="2019" name="Int. J. Syst. Evol. Microbiol.">
        <title>The Global Catalogue of Microorganisms (GCM) 10K type strain sequencing project: providing services to taxonomists for standard genome sequencing and annotation.</title>
        <authorList>
            <consortium name="The Broad Institute Genomics Platform"/>
            <consortium name="The Broad Institute Genome Sequencing Center for Infectious Disease"/>
            <person name="Wu L."/>
            <person name="Ma J."/>
        </authorList>
    </citation>
    <scope>NUCLEOTIDE SEQUENCE [LARGE SCALE GENOMIC DNA]</scope>
    <source>
        <strain evidence="3">KCTC 52473</strain>
    </source>
</reference>
<dbReference type="InterPro" id="IPR036034">
    <property type="entry name" value="PDZ_sf"/>
</dbReference>
<evidence type="ECO:0000313" key="3">
    <source>
        <dbReference type="Proteomes" id="UP001595478"/>
    </source>
</evidence>
<comment type="caution">
    <text evidence="2">The sequence shown here is derived from an EMBL/GenBank/DDBJ whole genome shotgun (WGS) entry which is preliminary data.</text>
</comment>